<evidence type="ECO:0000256" key="3">
    <source>
        <dbReference type="ARBA" id="ARBA00022448"/>
    </source>
</evidence>
<dbReference type="GO" id="GO:0005886">
    <property type="term" value="C:plasma membrane"/>
    <property type="evidence" value="ECO:0007669"/>
    <property type="project" value="UniProtKB-SubCell"/>
</dbReference>
<gene>
    <name evidence="9" type="ORF">FR698_02910</name>
</gene>
<dbReference type="InterPro" id="IPR003439">
    <property type="entry name" value="ABC_transporter-like_ATP-bd"/>
</dbReference>
<evidence type="ECO:0000313" key="10">
    <source>
        <dbReference type="Proteomes" id="UP000321201"/>
    </source>
</evidence>
<evidence type="ECO:0000259" key="8">
    <source>
        <dbReference type="PROSITE" id="PS50893"/>
    </source>
</evidence>
<organism evidence="9 10">
    <name type="scientific">Pelomicrobium methylotrophicum</name>
    <dbReference type="NCBI Taxonomy" id="2602750"/>
    <lineage>
        <taxon>Bacteria</taxon>
        <taxon>Pseudomonadati</taxon>
        <taxon>Pseudomonadota</taxon>
        <taxon>Hydrogenophilia</taxon>
        <taxon>Hydrogenophilia incertae sedis</taxon>
        <taxon>Pelomicrobium</taxon>
    </lineage>
</organism>
<name>A0A5C7ENV5_9PROT</name>
<comment type="subcellular location">
    <subcellularLocation>
        <location evidence="1">Cell membrane</location>
        <topology evidence="1">Peripheral membrane protein</topology>
    </subcellularLocation>
</comment>
<evidence type="ECO:0000256" key="4">
    <source>
        <dbReference type="ARBA" id="ARBA00022475"/>
    </source>
</evidence>
<keyword evidence="6 9" id="KW-0067">ATP-binding</keyword>
<dbReference type="PROSITE" id="PS00211">
    <property type="entry name" value="ABC_TRANSPORTER_1"/>
    <property type="match status" value="1"/>
</dbReference>
<proteinExistence type="inferred from homology"/>
<keyword evidence="7" id="KW-0472">Membrane</keyword>
<dbReference type="AlphaFoldDB" id="A0A5C7ENV5"/>
<dbReference type="GO" id="GO:0005524">
    <property type="term" value="F:ATP binding"/>
    <property type="evidence" value="ECO:0007669"/>
    <property type="project" value="UniProtKB-KW"/>
</dbReference>
<protein>
    <submittedName>
        <fullName evidence="9">ABC transporter ATP-binding protein</fullName>
    </submittedName>
</protein>
<dbReference type="OrthoDB" id="5297288at2"/>
<keyword evidence="4" id="KW-1003">Cell membrane</keyword>
<dbReference type="InterPro" id="IPR005890">
    <property type="entry name" value="NO3_transporter_ATP-bd-like"/>
</dbReference>
<dbReference type="InterPro" id="IPR003593">
    <property type="entry name" value="AAA+_ATPase"/>
</dbReference>
<evidence type="ECO:0000313" key="9">
    <source>
        <dbReference type="EMBL" id="TXF13199.1"/>
    </source>
</evidence>
<dbReference type="NCBIfam" id="TIGR01184">
    <property type="entry name" value="ntrCD"/>
    <property type="match status" value="1"/>
</dbReference>
<evidence type="ECO:0000256" key="6">
    <source>
        <dbReference type="ARBA" id="ARBA00022840"/>
    </source>
</evidence>
<dbReference type="InterPro" id="IPR050166">
    <property type="entry name" value="ABC_transporter_ATP-bind"/>
</dbReference>
<evidence type="ECO:0000256" key="7">
    <source>
        <dbReference type="ARBA" id="ARBA00023136"/>
    </source>
</evidence>
<comment type="similarity">
    <text evidence="2">Belongs to the ABC transporter superfamily.</text>
</comment>
<evidence type="ECO:0000256" key="1">
    <source>
        <dbReference type="ARBA" id="ARBA00004202"/>
    </source>
</evidence>
<dbReference type="PROSITE" id="PS50893">
    <property type="entry name" value="ABC_TRANSPORTER_2"/>
    <property type="match status" value="1"/>
</dbReference>
<dbReference type="InParanoid" id="A0A5C7ENV5"/>
<dbReference type="EMBL" id="VPFL01000003">
    <property type="protein sequence ID" value="TXF13199.1"/>
    <property type="molecule type" value="Genomic_DNA"/>
</dbReference>
<keyword evidence="10" id="KW-1185">Reference proteome</keyword>
<evidence type="ECO:0000256" key="5">
    <source>
        <dbReference type="ARBA" id="ARBA00022741"/>
    </source>
</evidence>
<dbReference type="SMART" id="SM00382">
    <property type="entry name" value="AAA"/>
    <property type="match status" value="1"/>
</dbReference>
<dbReference type="GO" id="GO:0016887">
    <property type="term" value="F:ATP hydrolysis activity"/>
    <property type="evidence" value="ECO:0007669"/>
    <property type="project" value="InterPro"/>
</dbReference>
<keyword evidence="3" id="KW-0813">Transport</keyword>
<dbReference type="GO" id="GO:0015112">
    <property type="term" value="F:nitrate transmembrane transporter activity"/>
    <property type="evidence" value="ECO:0007669"/>
    <property type="project" value="InterPro"/>
</dbReference>
<reference evidence="9 10" key="1">
    <citation type="submission" date="2019-08" db="EMBL/GenBank/DDBJ databases">
        <title>Pelomicrobium methylotrophicum gen. nov., sp. nov. a moderately thermophilic, facultatively anaerobic, lithoautotrophic and methylotrophic bacterium isolated from a terrestrial mud volcano.</title>
        <authorList>
            <person name="Slobodkina G.B."/>
            <person name="Merkel A.Y."/>
            <person name="Slobodkin A.I."/>
        </authorList>
    </citation>
    <scope>NUCLEOTIDE SEQUENCE [LARGE SCALE GENOMIC DNA]</scope>
    <source>
        <strain evidence="9 10">SM250</strain>
    </source>
</reference>
<sequence>MTFHTPTGAYCAVENVDLAVDRGAFVSIIGHSGCGKTTVLNIVAGLLEATEGIVLLDGREVRGPGPDRAVVFQNHSLLPWLTVYENVRLAVDKVFRDRKTRAERHEWTLYNLELTHLAAAKDKRPSEISGGMKQRVGIARALAMEPKVLLMDEPFGALDALTRAHLQDSVMEIHARLGNTVLMITHDVDEAVLLSDAIVLMTNGPAATVGEVVPVDLARPRDRVALTAEARYHQLRGRVLEFLYRRQMRPAA</sequence>
<dbReference type="Gene3D" id="3.40.50.300">
    <property type="entry name" value="P-loop containing nucleotide triphosphate hydrolases"/>
    <property type="match status" value="1"/>
</dbReference>
<accession>A0A5C7ENV5</accession>
<dbReference type="PANTHER" id="PTHR42788">
    <property type="entry name" value="TAURINE IMPORT ATP-BINDING PROTEIN-RELATED"/>
    <property type="match status" value="1"/>
</dbReference>
<evidence type="ECO:0000256" key="2">
    <source>
        <dbReference type="ARBA" id="ARBA00005417"/>
    </source>
</evidence>
<dbReference type="InterPro" id="IPR017871">
    <property type="entry name" value="ABC_transporter-like_CS"/>
</dbReference>
<dbReference type="CDD" id="cd03293">
    <property type="entry name" value="ABC_NrtD_SsuB_transporters"/>
    <property type="match status" value="1"/>
</dbReference>
<dbReference type="InterPro" id="IPR027417">
    <property type="entry name" value="P-loop_NTPase"/>
</dbReference>
<dbReference type="Proteomes" id="UP000321201">
    <property type="component" value="Unassembled WGS sequence"/>
</dbReference>
<comment type="caution">
    <text evidence="9">The sequence shown here is derived from an EMBL/GenBank/DDBJ whole genome shotgun (WGS) entry which is preliminary data.</text>
</comment>
<feature type="domain" description="ABC transporter" evidence="8">
    <location>
        <begin position="3"/>
        <end position="228"/>
    </location>
</feature>
<keyword evidence="5" id="KW-0547">Nucleotide-binding</keyword>
<dbReference type="PANTHER" id="PTHR42788:SF7">
    <property type="entry name" value="NITRATE ABC TRANSPORTER ATP-BINDING PROTEIN"/>
    <property type="match status" value="1"/>
</dbReference>
<dbReference type="SUPFAM" id="SSF52540">
    <property type="entry name" value="P-loop containing nucleoside triphosphate hydrolases"/>
    <property type="match status" value="1"/>
</dbReference>
<dbReference type="Pfam" id="PF00005">
    <property type="entry name" value="ABC_tran"/>
    <property type="match status" value="1"/>
</dbReference>